<name>A0A9D9GWW4_9BACL</name>
<proteinExistence type="predicted"/>
<sequence>MEKILVSACLLGENCKYNGKNNYIEKIEIIKKHFDIIPICPESLGGLSIPRDPSEINKNGLVYSRKGKDVTKNFVLGKNRVINIAKYFKIKKAILKERSPSCGVNSVYDGTFSGVTIKGSGITATSLKELGLTLYTEETLDSLINEITTNN</sequence>
<evidence type="ECO:0000313" key="1">
    <source>
        <dbReference type="EMBL" id="MBO8427267.1"/>
    </source>
</evidence>
<dbReference type="InterPro" id="IPR007553">
    <property type="entry name" value="2-thiour_desulf"/>
</dbReference>
<dbReference type="EMBL" id="JADIMY010000035">
    <property type="protein sequence ID" value="MBO8427267.1"/>
    <property type="molecule type" value="Genomic_DNA"/>
</dbReference>
<dbReference type="AlphaFoldDB" id="A0A9D9GWW4"/>
<comment type="caution">
    <text evidence="1">The sequence shown here is derived from an EMBL/GenBank/DDBJ whole genome shotgun (WGS) entry which is preliminary data.</text>
</comment>
<protein>
    <submittedName>
        <fullName evidence="1">DUF523 domain-containing protein</fullName>
    </submittedName>
</protein>
<dbReference type="Pfam" id="PF04463">
    <property type="entry name" value="2-thiour_desulf"/>
    <property type="match status" value="1"/>
</dbReference>
<accession>A0A9D9GWW4</accession>
<reference evidence="1" key="1">
    <citation type="submission" date="2020-10" db="EMBL/GenBank/DDBJ databases">
        <authorList>
            <person name="Gilroy R."/>
        </authorList>
    </citation>
    <scope>NUCLEOTIDE SEQUENCE</scope>
    <source>
        <strain evidence="1">11159</strain>
    </source>
</reference>
<gene>
    <name evidence="1" type="ORF">IAC58_01745</name>
</gene>
<dbReference type="PANTHER" id="PTHR30087:SF1">
    <property type="entry name" value="HYPOTHETICAL CYTOSOLIC PROTEIN"/>
    <property type="match status" value="1"/>
</dbReference>
<organism evidence="1 2">
    <name type="scientific">Candidatus Onthovivens merdipullorum</name>
    <dbReference type="NCBI Taxonomy" id="2840889"/>
    <lineage>
        <taxon>Bacteria</taxon>
        <taxon>Bacillati</taxon>
        <taxon>Bacillota</taxon>
        <taxon>Bacilli</taxon>
        <taxon>Bacillales</taxon>
        <taxon>Candidatus Onthovivens</taxon>
    </lineage>
</organism>
<dbReference type="PANTHER" id="PTHR30087">
    <property type="entry name" value="INNER MEMBRANE PROTEIN"/>
    <property type="match status" value="1"/>
</dbReference>
<reference evidence="1" key="2">
    <citation type="journal article" date="2021" name="PeerJ">
        <title>Extensive microbial diversity within the chicken gut microbiome revealed by metagenomics and culture.</title>
        <authorList>
            <person name="Gilroy R."/>
            <person name="Ravi A."/>
            <person name="Getino M."/>
            <person name="Pursley I."/>
            <person name="Horton D.L."/>
            <person name="Alikhan N.F."/>
            <person name="Baker D."/>
            <person name="Gharbi K."/>
            <person name="Hall N."/>
            <person name="Watson M."/>
            <person name="Adriaenssens E.M."/>
            <person name="Foster-Nyarko E."/>
            <person name="Jarju S."/>
            <person name="Secka A."/>
            <person name="Antonio M."/>
            <person name="Oren A."/>
            <person name="Chaudhuri R.R."/>
            <person name="La Ragione R."/>
            <person name="Hildebrand F."/>
            <person name="Pallen M.J."/>
        </authorList>
    </citation>
    <scope>NUCLEOTIDE SEQUENCE</scope>
    <source>
        <strain evidence="1">11159</strain>
    </source>
</reference>
<evidence type="ECO:0000313" key="2">
    <source>
        <dbReference type="Proteomes" id="UP000823613"/>
    </source>
</evidence>
<dbReference type="Proteomes" id="UP000823613">
    <property type="component" value="Unassembled WGS sequence"/>
</dbReference>